<feature type="region of interest" description="Disordered" evidence="1">
    <location>
        <begin position="1"/>
        <end position="20"/>
    </location>
</feature>
<reference evidence="2" key="2">
    <citation type="submission" date="2023-06" db="EMBL/GenBank/DDBJ databases">
        <authorList>
            <consortium name="Lawrence Berkeley National Laboratory"/>
            <person name="Haridas S."/>
            <person name="Hensen N."/>
            <person name="Bonometti L."/>
            <person name="Westerberg I."/>
            <person name="Brannstrom I.O."/>
            <person name="Guillou S."/>
            <person name="Cros-Aarteil S."/>
            <person name="Calhoun S."/>
            <person name="Kuo A."/>
            <person name="Mondo S."/>
            <person name="Pangilinan J."/>
            <person name="Riley R."/>
            <person name="LaButti K."/>
            <person name="Andreopoulos B."/>
            <person name="Lipzen A."/>
            <person name="Chen C."/>
            <person name="Yanf M."/>
            <person name="Daum C."/>
            <person name="Ng V."/>
            <person name="Clum A."/>
            <person name="Steindorff A."/>
            <person name="Ohm R."/>
            <person name="Martin F."/>
            <person name="Silar P."/>
            <person name="Natvig D."/>
            <person name="Lalanne C."/>
            <person name="Gautier V."/>
            <person name="Ament-velasquez S.L."/>
            <person name="Kruys A."/>
            <person name="Hutchinson M.I."/>
            <person name="Powell A.J."/>
            <person name="Barry K."/>
            <person name="Miller A.N."/>
            <person name="Grigoriev I.V."/>
            <person name="Debuchy R."/>
            <person name="Gladieux P."/>
            <person name="Thoren M.H."/>
            <person name="Johannesson H."/>
        </authorList>
    </citation>
    <scope>NUCLEOTIDE SEQUENCE</scope>
    <source>
        <strain evidence="2">CBS 232.78</strain>
    </source>
</reference>
<keyword evidence="3" id="KW-1185">Reference proteome</keyword>
<accession>A0AAE0NQ73</accession>
<dbReference type="EMBL" id="JAULSW010000004">
    <property type="protein sequence ID" value="KAK3385625.1"/>
    <property type="molecule type" value="Genomic_DNA"/>
</dbReference>
<evidence type="ECO:0000313" key="2">
    <source>
        <dbReference type="EMBL" id="KAK3385625.1"/>
    </source>
</evidence>
<dbReference type="AlphaFoldDB" id="A0AAE0NQ73"/>
<sequence length="217" mass="23876">MSGAPLPKIQDRSENPFLPKPAVEEPLDLGAVGIWDPNDDPDYTGTLDINKLFGDKIGTPAVSLHAEAIHFLYTSAPFHFNNASTLHAFTGSLTAANRNTIRSLTLRLEWLRLIADSDDVWGPPGRAELHDLLRRTIPALPSLQNLTIVVGTTNLPPPHSEPLEWPGDPWGLIDELKNRFLGYAGNTSNVPIPEQLLLPHPRGSQRKLRPSAELCQL</sequence>
<dbReference type="Proteomes" id="UP001285441">
    <property type="component" value="Unassembled WGS sequence"/>
</dbReference>
<gene>
    <name evidence="2" type="ORF">B0H63DRAFT_510387</name>
</gene>
<proteinExistence type="predicted"/>
<name>A0AAE0NQ73_9PEZI</name>
<evidence type="ECO:0000256" key="1">
    <source>
        <dbReference type="SAM" id="MobiDB-lite"/>
    </source>
</evidence>
<organism evidence="2 3">
    <name type="scientific">Podospora didyma</name>
    <dbReference type="NCBI Taxonomy" id="330526"/>
    <lineage>
        <taxon>Eukaryota</taxon>
        <taxon>Fungi</taxon>
        <taxon>Dikarya</taxon>
        <taxon>Ascomycota</taxon>
        <taxon>Pezizomycotina</taxon>
        <taxon>Sordariomycetes</taxon>
        <taxon>Sordariomycetidae</taxon>
        <taxon>Sordariales</taxon>
        <taxon>Podosporaceae</taxon>
        <taxon>Podospora</taxon>
    </lineage>
</organism>
<protein>
    <submittedName>
        <fullName evidence="2">Uncharacterized protein</fullName>
    </submittedName>
</protein>
<reference evidence="2" key="1">
    <citation type="journal article" date="2023" name="Mol. Phylogenet. Evol.">
        <title>Genome-scale phylogeny and comparative genomics of the fungal order Sordariales.</title>
        <authorList>
            <person name="Hensen N."/>
            <person name="Bonometti L."/>
            <person name="Westerberg I."/>
            <person name="Brannstrom I.O."/>
            <person name="Guillou S."/>
            <person name="Cros-Aarteil S."/>
            <person name="Calhoun S."/>
            <person name="Haridas S."/>
            <person name="Kuo A."/>
            <person name="Mondo S."/>
            <person name="Pangilinan J."/>
            <person name="Riley R."/>
            <person name="LaButti K."/>
            <person name="Andreopoulos B."/>
            <person name="Lipzen A."/>
            <person name="Chen C."/>
            <person name="Yan M."/>
            <person name="Daum C."/>
            <person name="Ng V."/>
            <person name="Clum A."/>
            <person name="Steindorff A."/>
            <person name="Ohm R.A."/>
            <person name="Martin F."/>
            <person name="Silar P."/>
            <person name="Natvig D.O."/>
            <person name="Lalanne C."/>
            <person name="Gautier V."/>
            <person name="Ament-Velasquez S.L."/>
            <person name="Kruys A."/>
            <person name="Hutchinson M.I."/>
            <person name="Powell A.J."/>
            <person name="Barry K."/>
            <person name="Miller A.N."/>
            <person name="Grigoriev I.V."/>
            <person name="Debuchy R."/>
            <person name="Gladieux P."/>
            <person name="Hiltunen Thoren M."/>
            <person name="Johannesson H."/>
        </authorList>
    </citation>
    <scope>NUCLEOTIDE SEQUENCE</scope>
    <source>
        <strain evidence="2">CBS 232.78</strain>
    </source>
</reference>
<evidence type="ECO:0000313" key="3">
    <source>
        <dbReference type="Proteomes" id="UP001285441"/>
    </source>
</evidence>
<comment type="caution">
    <text evidence="2">The sequence shown here is derived from an EMBL/GenBank/DDBJ whole genome shotgun (WGS) entry which is preliminary data.</text>
</comment>